<dbReference type="GO" id="GO:0022857">
    <property type="term" value="F:transmembrane transporter activity"/>
    <property type="evidence" value="ECO:0007669"/>
    <property type="project" value="InterPro"/>
</dbReference>
<reference evidence="8" key="2">
    <citation type="submission" date="2015-01" db="EMBL/GenBank/DDBJ databases">
        <title>Evolutionary Origins and Diversification of the Mycorrhizal Mutualists.</title>
        <authorList>
            <consortium name="DOE Joint Genome Institute"/>
            <consortium name="Mycorrhizal Genomics Consortium"/>
            <person name="Kohler A."/>
            <person name="Kuo A."/>
            <person name="Nagy L.G."/>
            <person name="Floudas D."/>
            <person name="Copeland A."/>
            <person name="Barry K.W."/>
            <person name="Cichocki N."/>
            <person name="Veneault-Fourrey C."/>
            <person name="LaButti K."/>
            <person name="Lindquist E.A."/>
            <person name="Lipzen A."/>
            <person name="Lundell T."/>
            <person name="Morin E."/>
            <person name="Murat C."/>
            <person name="Riley R."/>
            <person name="Ohm R."/>
            <person name="Sun H."/>
            <person name="Tunlid A."/>
            <person name="Henrissat B."/>
            <person name="Grigoriev I.V."/>
            <person name="Hibbett D.S."/>
            <person name="Martin F."/>
        </authorList>
    </citation>
    <scope>NUCLEOTIDE SEQUENCE [LARGE SCALE GENOMIC DNA]</scope>
    <source>
        <strain evidence="8">Zn</strain>
    </source>
</reference>
<feature type="domain" description="Major facilitator superfamily (MFS) profile" evidence="6">
    <location>
        <begin position="65"/>
        <end position="489"/>
    </location>
</feature>
<evidence type="ECO:0000256" key="5">
    <source>
        <dbReference type="SAM" id="Phobius"/>
    </source>
</evidence>
<keyword evidence="4 5" id="KW-0472">Membrane</keyword>
<protein>
    <recommendedName>
        <fullName evidence="6">Major facilitator superfamily (MFS) profile domain-containing protein</fullName>
    </recommendedName>
</protein>
<dbReference type="OrthoDB" id="2585655at2759"/>
<evidence type="ECO:0000313" key="7">
    <source>
        <dbReference type="EMBL" id="KIM99077.1"/>
    </source>
</evidence>
<dbReference type="Pfam" id="PF07690">
    <property type="entry name" value="MFS_1"/>
    <property type="match status" value="1"/>
</dbReference>
<evidence type="ECO:0000313" key="8">
    <source>
        <dbReference type="Proteomes" id="UP000054321"/>
    </source>
</evidence>
<gene>
    <name evidence="7" type="ORF">OIDMADRAFT_126648</name>
</gene>
<feature type="transmembrane region" description="Helical" evidence="5">
    <location>
        <begin position="328"/>
        <end position="349"/>
    </location>
</feature>
<feature type="transmembrane region" description="Helical" evidence="5">
    <location>
        <begin position="396"/>
        <end position="420"/>
    </location>
</feature>
<dbReference type="InterPro" id="IPR011701">
    <property type="entry name" value="MFS"/>
</dbReference>
<dbReference type="Proteomes" id="UP000054321">
    <property type="component" value="Unassembled WGS sequence"/>
</dbReference>
<dbReference type="SUPFAM" id="SSF103473">
    <property type="entry name" value="MFS general substrate transporter"/>
    <property type="match status" value="1"/>
</dbReference>
<sequence length="501" mass="55166">MSDKTTILVLDQGHLDNESKLGQGSSIDRLEQYIKIDKYGLPLVPQPSDHKDDPLNWSPLQKYWIVLLMSAFTLTAQFGSALLNPAFVQVAKDLHVTVEQASYTTTVFILFTGVFPLFITPFANVYGRRILYLIFTIIAIAGYIGSAASPTWGGVIAGRVFSGIGNSIPVGIGAATICDLFVQGERGVPMGIYAWATTNGPHVAPIAGGYIAQRYGWRWAIWIPAIILGVLFILALFTFPETLFSREQSNNLEARSYTQKLLFHGKVLDRSIGIRDFLLPLRMTKYSAVTLPCITYMVTLTYGSPLFAVTGSFIGSTVYHFNLEHTGLFLGVPLTVGCLIGELSAGWVSDCIINTYAKRHGGYRKAEARLYLLPLVTLNTIGVATFGYCVDKHKPWIQAAVCMAVSGFGTQVCTTVVYTYCCDSYKPQASEISVIINLFKCLYAFNIGFYGLPIAIKLGFTTGFGVLSAISAFVLIFPLFMILFGEKIRERQGYPKEHQDL</sequence>
<comment type="subcellular location">
    <subcellularLocation>
        <location evidence="1">Membrane</location>
        <topology evidence="1">Multi-pass membrane protein</topology>
    </subcellularLocation>
</comment>
<feature type="transmembrane region" description="Helical" evidence="5">
    <location>
        <begin position="370"/>
        <end position="390"/>
    </location>
</feature>
<feature type="transmembrane region" description="Helical" evidence="5">
    <location>
        <begin position="464"/>
        <end position="484"/>
    </location>
</feature>
<keyword evidence="2 5" id="KW-0812">Transmembrane</keyword>
<organism evidence="7 8">
    <name type="scientific">Oidiodendron maius (strain Zn)</name>
    <dbReference type="NCBI Taxonomy" id="913774"/>
    <lineage>
        <taxon>Eukaryota</taxon>
        <taxon>Fungi</taxon>
        <taxon>Dikarya</taxon>
        <taxon>Ascomycota</taxon>
        <taxon>Pezizomycotina</taxon>
        <taxon>Leotiomycetes</taxon>
        <taxon>Leotiomycetes incertae sedis</taxon>
        <taxon>Myxotrichaceae</taxon>
        <taxon>Oidiodendron</taxon>
    </lineage>
</organism>
<accession>A0A0C3DAX6</accession>
<keyword evidence="3 5" id="KW-1133">Transmembrane helix</keyword>
<dbReference type="PROSITE" id="PS50850">
    <property type="entry name" value="MFS"/>
    <property type="match status" value="1"/>
</dbReference>
<dbReference type="EMBL" id="KN832879">
    <property type="protein sequence ID" value="KIM99077.1"/>
    <property type="molecule type" value="Genomic_DNA"/>
</dbReference>
<dbReference type="InterPro" id="IPR020846">
    <property type="entry name" value="MFS_dom"/>
</dbReference>
<dbReference type="AlphaFoldDB" id="A0A0C3DAX6"/>
<evidence type="ECO:0000256" key="4">
    <source>
        <dbReference type="ARBA" id="ARBA00023136"/>
    </source>
</evidence>
<name>A0A0C3DAX6_OIDMZ</name>
<evidence type="ECO:0000256" key="2">
    <source>
        <dbReference type="ARBA" id="ARBA00022692"/>
    </source>
</evidence>
<dbReference type="PANTHER" id="PTHR23502:SF181">
    <property type="entry name" value="MAJOR FACILITATOR SUPERFAMILY (MFS) PROFILE DOMAIN-CONTAINING PROTEIN"/>
    <property type="match status" value="1"/>
</dbReference>
<dbReference type="InParanoid" id="A0A0C3DAX6"/>
<dbReference type="InterPro" id="IPR036259">
    <property type="entry name" value="MFS_trans_sf"/>
</dbReference>
<feature type="transmembrane region" description="Helical" evidence="5">
    <location>
        <begin position="130"/>
        <end position="148"/>
    </location>
</feature>
<reference evidence="7 8" key="1">
    <citation type="submission" date="2014-04" db="EMBL/GenBank/DDBJ databases">
        <authorList>
            <consortium name="DOE Joint Genome Institute"/>
            <person name="Kuo A."/>
            <person name="Martino E."/>
            <person name="Perotto S."/>
            <person name="Kohler A."/>
            <person name="Nagy L.G."/>
            <person name="Floudas D."/>
            <person name="Copeland A."/>
            <person name="Barry K.W."/>
            <person name="Cichocki N."/>
            <person name="Veneault-Fourrey C."/>
            <person name="LaButti K."/>
            <person name="Lindquist E.A."/>
            <person name="Lipzen A."/>
            <person name="Lundell T."/>
            <person name="Morin E."/>
            <person name="Murat C."/>
            <person name="Sun H."/>
            <person name="Tunlid A."/>
            <person name="Henrissat B."/>
            <person name="Grigoriev I.V."/>
            <person name="Hibbett D.S."/>
            <person name="Martin F."/>
            <person name="Nordberg H.P."/>
            <person name="Cantor M.N."/>
            <person name="Hua S.X."/>
        </authorList>
    </citation>
    <scope>NUCLEOTIDE SEQUENCE [LARGE SCALE GENOMIC DNA]</scope>
    <source>
        <strain evidence="7 8">Zn</strain>
    </source>
</reference>
<feature type="transmembrane region" description="Helical" evidence="5">
    <location>
        <begin position="219"/>
        <end position="239"/>
    </location>
</feature>
<proteinExistence type="predicted"/>
<keyword evidence="8" id="KW-1185">Reference proteome</keyword>
<feature type="transmembrane region" description="Helical" evidence="5">
    <location>
        <begin position="103"/>
        <end position="123"/>
    </location>
</feature>
<dbReference type="HOGENOM" id="CLU_008455_13_7_1"/>
<dbReference type="STRING" id="913774.A0A0C3DAX6"/>
<evidence type="ECO:0000259" key="6">
    <source>
        <dbReference type="PROSITE" id="PS50850"/>
    </source>
</evidence>
<evidence type="ECO:0000256" key="1">
    <source>
        <dbReference type="ARBA" id="ARBA00004141"/>
    </source>
</evidence>
<feature type="transmembrane region" description="Helical" evidence="5">
    <location>
        <begin position="432"/>
        <end position="452"/>
    </location>
</feature>
<feature type="transmembrane region" description="Helical" evidence="5">
    <location>
        <begin position="288"/>
        <end position="308"/>
    </location>
</feature>
<dbReference type="Gene3D" id="1.20.1250.20">
    <property type="entry name" value="MFS general substrate transporter like domains"/>
    <property type="match status" value="1"/>
</dbReference>
<evidence type="ECO:0000256" key="3">
    <source>
        <dbReference type="ARBA" id="ARBA00022989"/>
    </source>
</evidence>
<dbReference type="PANTHER" id="PTHR23502">
    <property type="entry name" value="MAJOR FACILITATOR SUPERFAMILY"/>
    <property type="match status" value="1"/>
</dbReference>
<dbReference type="GO" id="GO:0005886">
    <property type="term" value="C:plasma membrane"/>
    <property type="evidence" value="ECO:0007669"/>
    <property type="project" value="TreeGrafter"/>
</dbReference>
<feature type="transmembrane region" description="Helical" evidence="5">
    <location>
        <begin position="63"/>
        <end position="83"/>
    </location>
</feature>